<reference evidence="2" key="1">
    <citation type="submission" date="2018-02" db="EMBL/GenBank/DDBJ databases">
        <title>Rhizophora mucronata_Transcriptome.</title>
        <authorList>
            <person name="Meera S.P."/>
            <person name="Sreeshan A."/>
            <person name="Augustine A."/>
        </authorList>
    </citation>
    <scope>NUCLEOTIDE SEQUENCE</scope>
    <source>
        <tissue evidence="2">Leaf</tissue>
    </source>
</reference>
<organism evidence="2">
    <name type="scientific">Rhizophora mucronata</name>
    <name type="common">Asiatic mangrove</name>
    <dbReference type="NCBI Taxonomy" id="61149"/>
    <lineage>
        <taxon>Eukaryota</taxon>
        <taxon>Viridiplantae</taxon>
        <taxon>Streptophyta</taxon>
        <taxon>Embryophyta</taxon>
        <taxon>Tracheophyta</taxon>
        <taxon>Spermatophyta</taxon>
        <taxon>Magnoliopsida</taxon>
        <taxon>eudicotyledons</taxon>
        <taxon>Gunneridae</taxon>
        <taxon>Pentapetalae</taxon>
        <taxon>rosids</taxon>
        <taxon>fabids</taxon>
        <taxon>Malpighiales</taxon>
        <taxon>Rhizophoraceae</taxon>
        <taxon>Rhizophora</taxon>
    </lineage>
</organism>
<sequence length="37" mass="4042">MVKETCKVKPKKNQNDSGLNGLSSPLCRINNILAAQK</sequence>
<evidence type="ECO:0000256" key="1">
    <source>
        <dbReference type="SAM" id="MobiDB-lite"/>
    </source>
</evidence>
<accession>A0A2P2NYS4</accession>
<name>A0A2P2NYS4_RHIMU</name>
<dbReference type="AlphaFoldDB" id="A0A2P2NYS4"/>
<protein>
    <submittedName>
        <fullName evidence="2">Uncharacterized protein</fullName>
    </submittedName>
</protein>
<proteinExistence type="predicted"/>
<evidence type="ECO:0000313" key="2">
    <source>
        <dbReference type="EMBL" id="MBX47677.1"/>
    </source>
</evidence>
<feature type="region of interest" description="Disordered" evidence="1">
    <location>
        <begin position="1"/>
        <end position="23"/>
    </location>
</feature>
<dbReference type="EMBL" id="GGEC01067193">
    <property type="protein sequence ID" value="MBX47677.1"/>
    <property type="molecule type" value="Transcribed_RNA"/>
</dbReference>